<evidence type="ECO:0000256" key="4">
    <source>
        <dbReference type="ARBA" id="ARBA00023136"/>
    </source>
</evidence>
<keyword evidence="4 5" id="KW-0472">Membrane</keyword>
<evidence type="ECO:0000313" key="8">
    <source>
        <dbReference type="Proteomes" id="UP000279446"/>
    </source>
</evidence>
<protein>
    <submittedName>
        <fullName evidence="7">FUSC family protein</fullName>
    </submittedName>
</protein>
<evidence type="ECO:0000256" key="3">
    <source>
        <dbReference type="ARBA" id="ARBA00022989"/>
    </source>
</evidence>
<comment type="caution">
    <text evidence="7">The sequence shown here is derived from an EMBL/GenBank/DDBJ whole genome shotgun (WGS) entry which is preliminary data.</text>
</comment>
<dbReference type="GO" id="GO:0016020">
    <property type="term" value="C:membrane"/>
    <property type="evidence" value="ECO:0007669"/>
    <property type="project" value="UniProtKB-SubCell"/>
</dbReference>
<evidence type="ECO:0000256" key="5">
    <source>
        <dbReference type="SAM" id="Phobius"/>
    </source>
</evidence>
<dbReference type="Pfam" id="PF13515">
    <property type="entry name" value="FUSC_2"/>
    <property type="match status" value="1"/>
</dbReference>
<feature type="domain" description="Integral membrane bound transporter" evidence="6">
    <location>
        <begin position="190"/>
        <end position="307"/>
    </location>
</feature>
<dbReference type="AlphaFoldDB" id="A0A433Y5Z2"/>
<comment type="subcellular location">
    <subcellularLocation>
        <location evidence="1">Membrane</location>
        <topology evidence="1">Multi-pass membrane protein</topology>
    </subcellularLocation>
</comment>
<feature type="transmembrane region" description="Helical" evidence="5">
    <location>
        <begin position="267"/>
        <end position="286"/>
    </location>
</feature>
<feature type="transmembrane region" description="Helical" evidence="5">
    <location>
        <begin position="36"/>
        <end position="54"/>
    </location>
</feature>
<feature type="transmembrane region" description="Helical" evidence="5">
    <location>
        <begin position="298"/>
        <end position="318"/>
    </location>
</feature>
<reference evidence="7 8" key="1">
    <citation type="submission" date="2018-12" db="EMBL/GenBank/DDBJ databases">
        <authorList>
            <person name="Sun L."/>
            <person name="Chen Z."/>
        </authorList>
    </citation>
    <scope>NUCLEOTIDE SEQUENCE [LARGE SCALE GENOMIC DNA]</scope>
    <source>
        <strain evidence="7 8">DSM 15890</strain>
    </source>
</reference>
<proteinExistence type="predicted"/>
<evidence type="ECO:0000256" key="1">
    <source>
        <dbReference type="ARBA" id="ARBA00004141"/>
    </source>
</evidence>
<evidence type="ECO:0000313" key="7">
    <source>
        <dbReference type="EMBL" id="RUT43964.1"/>
    </source>
</evidence>
<keyword evidence="2 5" id="KW-0812">Transmembrane</keyword>
<dbReference type="OrthoDB" id="1654636at2"/>
<evidence type="ECO:0000259" key="6">
    <source>
        <dbReference type="Pfam" id="PF13515"/>
    </source>
</evidence>
<feature type="transmembrane region" description="Helical" evidence="5">
    <location>
        <begin position="109"/>
        <end position="127"/>
    </location>
</feature>
<gene>
    <name evidence="7" type="ORF">EJP82_18685</name>
</gene>
<keyword evidence="3 5" id="KW-1133">Transmembrane helix</keyword>
<feature type="transmembrane region" description="Helical" evidence="5">
    <location>
        <begin position="133"/>
        <end position="150"/>
    </location>
</feature>
<feature type="transmembrane region" description="Helical" evidence="5">
    <location>
        <begin position="12"/>
        <end position="30"/>
    </location>
</feature>
<organism evidence="7 8">
    <name type="scientific">Paenibacillus anaericanus</name>
    <dbReference type="NCBI Taxonomy" id="170367"/>
    <lineage>
        <taxon>Bacteria</taxon>
        <taxon>Bacillati</taxon>
        <taxon>Bacillota</taxon>
        <taxon>Bacilli</taxon>
        <taxon>Bacillales</taxon>
        <taxon>Paenibacillaceae</taxon>
        <taxon>Paenibacillus</taxon>
    </lineage>
</organism>
<accession>A0A433Y5Z2</accession>
<feature type="transmembrane region" description="Helical" evidence="5">
    <location>
        <begin position="84"/>
        <end position="102"/>
    </location>
</feature>
<feature type="transmembrane region" description="Helical" evidence="5">
    <location>
        <begin position="228"/>
        <end position="261"/>
    </location>
</feature>
<feature type="transmembrane region" description="Helical" evidence="5">
    <location>
        <begin position="61"/>
        <end position="78"/>
    </location>
</feature>
<dbReference type="InterPro" id="IPR049453">
    <property type="entry name" value="Memb_transporter_dom"/>
</dbReference>
<dbReference type="EMBL" id="RZNY01000016">
    <property type="protein sequence ID" value="RUT43964.1"/>
    <property type="molecule type" value="Genomic_DNA"/>
</dbReference>
<sequence length="326" mass="36309">MLKDVKLKTLFSKLVLLIFILIFVMGYNALFGDVNLLMGVAIITGLLMFLNMDIGIKKIQASLLIAITFPVIGVLSYVSGMNPVLGLMVHLVTIFLIMMLFSEKMETKAFLPIMLCYVFAQGNPVVYSQTGSRIFGLLVGGVLISIIYYVKHRKSDDTTYANLWSLFGQFDKNAVRIEYAIKMAVGVSIGMLIGDLSHVQKGMWISLTIFSILQPHYTHSKQRVKHRLMGNIIGAVVFVVLFIMLPPQFSMVITLALSYIYMFVVEYRIQMIFVTINALSAALVLFDYSVSIPMRISFIIIGACIGIGISIIDLKGIFARRGNANS</sequence>
<dbReference type="RefSeq" id="WP_127193586.1">
    <property type="nucleotide sequence ID" value="NZ_RZNY01000016.1"/>
</dbReference>
<evidence type="ECO:0000256" key="2">
    <source>
        <dbReference type="ARBA" id="ARBA00022692"/>
    </source>
</evidence>
<name>A0A433Y5Z2_9BACL</name>
<dbReference type="Proteomes" id="UP000279446">
    <property type="component" value="Unassembled WGS sequence"/>
</dbReference>
<keyword evidence="8" id="KW-1185">Reference proteome</keyword>